<dbReference type="EMBL" id="JASBWT010000054">
    <property type="protein sequence ID" value="KAJ9091378.1"/>
    <property type="molecule type" value="Genomic_DNA"/>
</dbReference>
<accession>A0ACC2UX01</accession>
<gene>
    <name evidence="1" type="ORF">QFC21_007233</name>
</gene>
<name>A0ACC2UX01_9TREE</name>
<protein>
    <submittedName>
        <fullName evidence="1">Uncharacterized protein</fullName>
    </submittedName>
</protein>
<sequence>MSDEPAFEIVCLGAGGGPLEGDVLGYMCKPYASRWDQGWVGLEGGCGIGALTALLHQAILTKALRQLHQASAHNRPVALTSPSDETITGIQEEDRSIHHELPLPTPPTSAHVAASTSIRDTVNSRPSAMVANLGTTGAEGVHVEEGTLFPGLSWPDDYQTPVLKAAWLFSHLTSYLVTHAHFDHTLSLVLATGSLPTPLTPTTDNSTDIERTCPSAHSARRPVYASLNTLRKLEKVYQGDVWPELGCWSDPFPADKRRPSLKEELHLTETGLVVPNSPTESGSSGAGSTKWSSVTSFGSKSAHHTDVPKTRRRSSLLSTLNEVVKIKGKHRKPHSLEDYPHQTGMSNQRSPNVQPAYELKPGVGVQYCPTPTYPRMQRLPLRSAGCGVTGNDVEMTVLELPLSHGSTTQGNYEASAFFIRVTENQRAIPDVQSEPNSKFAEILFLGDMESSYTGDIAKALNTKVWKEAAERWDEGMLRAIFIECSYVASRPKHLMFGHLAPPCVMEELKIMASYLPRGHTPPLQGLSIYIQHVKEPLVPEEPIKQKITRELEELEAEHKLGVQFMCLARGMRITI</sequence>
<keyword evidence="2" id="KW-1185">Reference proteome</keyword>
<reference evidence="1" key="1">
    <citation type="submission" date="2023-04" db="EMBL/GenBank/DDBJ databases">
        <title>Draft Genome sequencing of Naganishia species isolated from polar environments using Oxford Nanopore Technology.</title>
        <authorList>
            <person name="Leo P."/>
            <person name="Venkateswaran K."/>
        </authorList>
    </citation>
    <scope>NUCLEOTIDE SEQUENCE</scope>
    <source>
        <strain evidence="1">MNA-CCFEE 5423</strain>
    </source>
</reference>
<organism evidence="1 2">
    <name type="scientific">Naganishia friedmannii</name>
    <dbReference type="NCBI Taxonomy" id="89922"/>
    <lineage>
        <taxon>Eukaryota</taxon>
        <taxon>Fungi</taxon>
        <taxon>Dikarya</taxon>
        <taxon>Basidiomycota</taxon>
        <taxon>Agaricomycotina</taxon>
        <taxon>Tremellomycetes</taxon>
        <taxon>Filobasidiales</taxon>
        <taxon>Filobasidiaceae</taxon>
        <taxon>Naganishia</taxon>
    </lineage>
</organism>
<proteinExistence type="predicted"/>
<evidence type="ECO:0000313" key="1">
    <source>
        <dbReference type="EMBL" id="KAJ9091378.1"/>
    </source>
</evidence>
<evidence type="ECO:0000313" key="2">
    <source>
        <dbReference type="Proteomes" id="UP001227268"/>
    </source>
</evidence>
<comment type="caution">
    <text evidence="1">The sequence shown here is derived from an EMBL/GenBank/DDBJ whole genome shotgun (WGS) entry which is preliminary data.</text>
</comment>
<dbReference type="Proteomes" id="UP001227268">
    <property type="component" value="Unassembled WGS sequence"/>
</dbReference>